<reference evidence="2 3" key="1">
    <citation type="submission" date="2010-06" db="EMBL/GenBank/DDBJ databases">
        <title>Complete sequence chromosome of Methanohalobium evestigatum Z-7303.</title>
        <authorList>
            <consortium name="US DOE Joint Genome Institute"/>
            <person name="Lucas S."/>
            <person name="Copeland A."/>
            <person name="Lapidus A."/>
            <person name="Cheng J.-F."/>
            <person name="Bruce D."/>
            <person name="Goodwin L."/>
            <person name="Pitluck S."/>
            <person name="Saunders E."/>
            <person name="Detter J.C."/>
            <person name="Han C."/>
            <person name="Tapia R."/>
            <person name="Land M."/>
            <person name="Hauser L."/>
            <person name="Kyrpides N."/>
            <person name="Mikhailova N."/>
            <person name="Sieprawska-Lupa M."/>
            <person name="Whitman W.B."/>
            <person name="Anderson I."/>
            <person name="Woyke T."/>
        </authorList>
    </citation>
    <scope>NUCLEOTIDE SEQUENCE [LARGE SCALE GENOMIC DNA]</scope>
    <source>
        <strain evidence="3">ATCC BAA-1072 / DSM 3721 / NBRC 107634 / OCM 161 / Z-7303</strain>
    </source>
</reference>
<dbReference type="Proteomes" id="UP000000391">
    <property type="component" value="Chromosome"/>
</dbReference>
<sequence length="276" mass="31406">MSIDITPLIDRPALTVSNTEKVLVVADIHLGIEWDLYKSGITIPSQTEKRLERLKGYAEQTDPDRIVLLGDVKHNVPRTSWQEKNEVPYFLDALTEHASVDILPGNHDSGIESLLHENNDIKVHSSKGAVIDGVGYFHGHTWPAFELLQTEYVVTAHNHPTVRFTDSLGHPTIEPSWIRSEFNFDELSRYQSLDYQSWNNPIVFVMPAFNELCGGIAFNESLHEDLLGPVFSTKTFELDDSEVYLLDGMYLGVLKNIRKSSMTRKRTSRKVKTKKR</sequence>
<dbReference type="Pfam" id="PF00149">
    <property type="entry name" value="Metallophos"/>
    <property type="match status" value="1"/>
</dbReference>
<dbReference type="InterPro" id="IPR004843">
    <property type="entry name" value="Calcineurin-like_PHP"/>
</dbReference>
<dbReference type="STRING" id="644295.Metev_0522"/>
<dbReference type="PANTHER" id="PTHR39323">
    <property type="entry name" value="BLR1149 PROTEIN"/>
    <property type="match status" value="1"/>
</dbReference>
<dbReference type="HOGENOM" id="CLU_075478_0_0_2"/>
<dbReference type="KEGG" id="mev:Metev_0522"/>
<dbReference type="CDD" id="cd07391">
    <property type="entry name" value="MPP_PF1019"/>
    <property type="match status" value="1"/>
</dbReference>
<protein>
    <submittedName>
        <fullName evidence="2">Metallophosphoesterase</fullName>
    </submittedName>
</protein>
<dbReference type="RefSeq" id="WP_013194002.1">
    <property type="nucleotide sequence ID" value="NC_014253.1"/>
</dbReference>
<evidence type="ECO:0000259" key="1">
    <source>
        <dbReference type="Pfam" id="PF00149"/>
    </source>
</evidence>
<feature type="domain" description="Calcineurin-like phosphoesterase" evidence="1">
    <location>
        <begin position="21"/>
        <end position="205"/>
    </location>
</feature>
<dbReference type="Gene3D" id="3.60.21.10">
    <property type="match status" value="1"/>
</dbReference>
<evidence type="ECO:0000313" key="2">
    <source>
        <dbReference type="EMBL" id="ADI73434.1"/>
    </source>
</evidence>
<dbReference type="AlphaFoldDB" id="D7E892"/>
<dbReference type="SUPFAM" id="SSF56300">
    <property type="entry name" value="Metallo-dependent phosphatases"/>
    <property type="match status" value="1"/>
</dbReference>
<dbReference type="GeneID" id="9346143"/>
<gene>
    <name evidence="2" type="ordered locus">Metev_0522</name>
</gene>
<dbReference type="GO" id="GO:0016787">
    <property type="term" value="F:hydrolase activity"/>
    <property type="evidence" value="ECO:0007669"/>
    <property type="project" value="InterPro"/>
</dbReference>
<keyword evidence="3" id="KW-1185">Reference proteome</keyword>
<dbReference type="PANTHER" id="PTHR39323:SF1">
    <property type="entry name" value="BLR1149 PROTEIN"/>
    <property type="match status" value="1"/>
</dbReference>
<dbReference type="OrthoDB" id="10013at2157"/>
<dbReference type="InterPro" id="IPR024173">
    <property type="entry name" value="Pesterase_MJ0037-like"/>
</dbReference>
<dbReference type="PIRSF" id="PIRSF000887">
    <property type="entry name" value="Pesterase_MJ0037"/>
    <property type="match status" value="1"/>
</dbReference>
<accession>D7E892</accession>
<name>D7E892_METEZ</name>
<evidence type="ECO:0000313" key="3">
    <source>
        <dbReference type="Proteomes" id="UP000000391"/>
    </source>
</evidence>
<proteinExistence type="predicted"/>
<organism evidence="2 3">
    <name type="scientific">Methanohalobium evestigatum (strain ATCC BAA-1072 / DSM 3721 / NBRC 107634 / OCM 161 / Z-7303)</name>
    <dbReference type="NCBI Taxonomy" id="644295"/>
    <lineage>
        <taxon>Archaea</taxon>
        <taxon>Methanobacteriati</taxon>
        <taxon>Methanobacteriota</taxon>
        <taxon>Stenosarchaea group</taxon>
        <taxon>Methanomicrobia</taxon>
        <taxon>Methanosarcinales</taxon>
        <taxon>Methanosarcinaceae</taxon>
        <taxon>Methanohalobium</taxon>
    </lineage>
</organism>
<dbReference type="EMBL" id="CP002069">
    <property type="protein sequence ID" value="ADI73434.1"/>
    <property type="molecule type" value="Genomic_DNA"/>
</dbReference>
<dbReference type="InterPro" id="IPR029052">
    <property type="entry name" value="Metallo-depent_PP-like"/>
</dbReference>